<dbReference type="Gene3D" id="2.170.130.10">
    <property type="entry name" value="TonB-dependent receptor, plug domain"/>
    <property type="match status" value="1"/>
</dbReference>
<organism evidence="3 4">
    <name type="scientific">Odoribacter splanchnicus</name>
    <dbReference type="NCBI Taxonomy" id="28118"/>
    <lineage>
        <taxon>Bacteria</taxon>
        <taxon>Pseudomonadati</taxon>
        <taxon>Bacteroidota</taxon>
        <taxon>Bacteroidia</taxon>
        <taxon>Bacteroidales</taxon>
        <taxon>Odoribacteraceae</taxon>
        <taxon>Odoribacter</taxon>
    </lineage>
</organism>
<dbReference type="InterPro" id="IPR012910">
    <property type="entry name" value="Plug_dom"/>
</dbReference>
<dbReference type="AlphaFoldDB" id="A0A413IDT9"/>
<sequence>MLFIFYYLCYKYNYLLGNVCVIIYFADMDKLYLICVLVFVNFFSVSAQTGLLRGSVHDRDGTPLAAAVVMLMRDSVRVAATTCRIDGTFEIAAQIRSTDFLDVSFIGFRTRQIPVSVLTDRNEIHIVLQESNIQLDDVIVMGPSISEDFAVERLESIDIYLSPASGADPLKAVSVMAASTNVSESANTELRGSSGNHSVVVLNGVPVWKPVRNTQLNGIGNFSVFNTELIGQMKVYAGNPPLTIGNSIAGAIEIETPEHITRNDLKLSLSLANAGILISKKISDKNFLQLYANHQFSAPYLWLNHTNTDFLKRFNTTDGGVNLHLQLTPRLKFNLYEYAIDEYYRADTEQYNYKDESKATSRRWFQVAGLTFAALQSGVVVELNNGIDLCKSGYRFGVMDGSTRENRLYTSLAAKYFVRNLGFQAGLTHQYTRVNFYGTFPKYFYDYSDEAEDVTADDKLYNRVWEGYFYCKYTPVRHLLFSGAVRKNIPEASQPDYISWQVAGRWNMNEKFSLLLSAGKYHTYNVPAYNSQNFALHSSRQYSVDLTSHIYDFDLKLSSYLKNENTRDYFAENGKEAVVERRLKGLEFSVARTIGRFSFAGSYTFIDSRVRLGKKSYRSANDMDYIIRTSIVWRTANQWNIGINFSARPGLYYTPVEYALNISDNVWFPLYGDYNSEQVTAYHSLDLTVNKIFPLNKGHLLAFFTITNMLDKSNRNYPVYSTDYKSVLGWEEYQRRLVYVGLQFNF</sequence>
<dbReference type="SUPFAM" id="SSF56935">
    <property type="entry name" value="Porins"/>
    <property type="match status" value="1"/>
</dbReference>
<protein>
    <recommendedName>
        <fullName evidence="2">TonB-dependent receptor plug domain-containing protein</fullName>
    </recommendedName>
</protein>
<dbReference type="InterPro" id="IPR037066">
    <property type="entry name" value="Plug_dom_sf"/>
</dbReference>
<keyword evidence="1" id="KW-0472">Membrane</keyword>
<evidence type="ECO:0000313" key="4">
    <source>
        <dbReference type="Proteomes" id="UP000284434"/>
    </source>
</evidence>
<dbReference type="SUPFAM" id="SSF49464">
    <property type="entry name" value="Carboxypeptidase regulatory domain-like"/>
    <property type="match status" value="1"/>
</dbReference>
<keyword evidence="1" id="KW-0812">Transmembrane</keyword>
<gene>
    <name evidence="3" type="ORF">DXA53_06770</name>
</gene>
<feature type="domain" description="TonB-dependent receptor plug" evidence="2">
    <location>
        <begin position="174"/>
        <end position="250"/>
    </location>
</feature>
<comment type="caution">
    <text evidence="3">The sequence shown here is derived from an EMBL/GenBank/DDBJ whole genome shotgun (WGS) entry which is preliminary data.</text>
</comment>
<dbReference type="EMBL" id="QSCO01000007">
    <property type="protein sequence ID" value="RGY07801.1"/>
    <property type="molecule type" value="Genomic_DNA"/>
</dbReference>
<proteinExistence type="predicted"/>
<keyword evidence="1" id="KW-1133">Transmembrane helix</keyword>
<evidence type="ECO:0000259" key="2">
    <source>
        <dbReference type="Pfam" id="PF07715"/>
    </source>
</evidence>
<dbReference type="Proteomes" id="UP000284434">
    <property type="component" value="Unassembled WGS sequence"/>
</dbReference>
<name>A0A413IDT9_9BACT</name>
<feature type="transmembrane region" description="Helical" evidence="1">
    <location>
        <begin position="7"/>
        <end position="25"/>
    </location>
</feature>
<reference evidence="3 4" key="1">
    <citation type="submission" date="2018-08" db="EMBL/GenBank/DDBJ databases">
        <title>A genome reference for cultivated species of the human gut microbiota.</title>
        <authorList>
            <person name="Zou Y."/>
            <person name="Xue W."/>
            <person name="Luo G."/>
        </authorList>
    </citation>
    <scope>NUCLEOTIDE SEQUENCE [LARGE SCALE GENOMIC DNA]</scope>
    <source>
        <strain evidence="3 4">OF03-11</strain>
    </source>
</reference>
<evidence type="ECO:0000313" key="3">
    <source>
        <dbReference type="EMBL" id="RGY07801.1"/>
    </source>
</evidence>
<dbReference type="Pfam" id="PF13715">
    <property type="entry name" value="CarbopepD_reg_2"/>
    <property type="match status" value="1"/>
</dbReference>
<feature type="transmembrane region" description="Helical" evidence="1">
    <location>
        <begin position="31"/>
        <end position="52"/>
    </location>
</feature>
<dbReference type="InterPro" id="IPR008969">
    <property type="entry name" value="CarboxyPept-like_regulatory"/>
</dbReference>
<dbReference type="Pfam" id="PF07715">
    <property type="entry name" value="Plug"/>
    <property type="match status" value="1"/>
</dbReference>
<accession>A0A413IDT9</accession>
<evidence type="ECO:0000256" key="1">
    <source>
        <dbReference type="SAM" id="Phobius"/>
    </source>
</evidence>